<dbReference type="InterPro" id="IPR005786">
    <property type="entry name" value="B_amino_transII"/>
</dbReference>
<dbReference type="GO" id="GO:0008652">
    <property type="term" value="P:amino acid biosynthetic process"/>
    <property type="evidence" value="ECO:0007669"/>
    <property type="project" value="UniProtKB-KW"/>
</dbReference>
<dbReference type="InterPro" id="IPR001544">
    <property type="entry name" value="Aminotrans_IV"/>
</dbReference>
<dbReference type="OrthoDB" id="328553at2759"/>
<keyword evidence="9" id="KW-1185">Reference proteome</keyword>
<comment type="cofactor">
    <cofactor evidence="1">
        <name>pyridoxal 5'-phosphate</name>
        <dbReference type="ChEBI" id="CHEBI:597326"/>
    </cofactor>
</comment>
<dbReference type="Proteomes" id="UP000224006">
    <property type="component" value="Chromosome V"/>
</dbReference>
<evidence type="ECO:0000256" key="1">
    <source>
        <dbReference type="ARBA" id="ARBA00001933"/>
    </source>
</evidence>
<comment type="similarity">
    <text evidence="2">Belongs to the class-IV pyridoxal-phosphate-dependent aminotransferase family.</text>
</comment>
<dbReference type="SUPFAM" id="SSF56752">
    <property type="entry name" value="D-aminoacid aminotransferase-like PLP-dependent enzymes"/>
    <property type="match status" value="1"/>
</dbReference>
<evidence type="ECO:0000256" key="4">
    <source>
        <dbReference type="ARBA" id="ARBA00022605"/>
    </source>
</evidence>
<keyword evidence="3 8" id="KW-0032">Aminotransferase</keyword>
<dbReference type="GO" id="GO:0004084">
    <property type="term" value="F:branched-chain-amino-acid transaminase activity"/>
    <property type="evidence" value="ECO:0007669"/>
    <property type="project" value="InterPro"/>
</dbReference>
<evidence type="ECO:0000256" key="5">
    <source>
        <dbReference type="ARBA" id="ARBA00022679"/>
    </source>
</evidence>
<evidence type="ECO:0000313" key="8">
    <source>
        <dbReference type="EMBL" id="PFH35471.1"/>
    </source>
</evidence>
<keyword evidence="7" id="KW-0100">Branched-chain amino acid biosynthesis</keyword>
<evidence type="ECO:0000313" key="9">
    <source>
        <dbReference type="Proteomes" id="UP000224006"/>
    </source>
</evidence>
<accession>A0A2A9MGT5</accession>
<dbReference type="STRING" id="94643.A0A2A9MGT5"/>
<evidence type="ECO:0000256" key="2">
    <source>
        <dbReference type="ARBA" id="ARBA00009320"/>
    </source>
</evidence>
<dbReference type="InterPro" id="IPR043132">
    <property type="entry name" value="BCAT-like_C"/>
</dbReference>
<proteinExistence type="inferred from homology"/>
<dbReference type="Gene3D" id="3.20.10.10">
    <property type="entry name" value="D-amino Acid Aminotransferase, subunit A, domain 2"/>
    <property type="match status" value="1"/>
</dbReference>
<keyword evidence="4" id="KW-0028">Amino-acid biosynthesis</keyword>
<name>A0A2A9MGT5_BESBE</name>
<dbReference type="GeneID" id="40311286"/>
<dbReference type="PANTHER" id="PTHR11825">
    <property type="entry name" value="SUBGROUP IIII AMINOTRANSFERASE"/>
    <property type="match status" value="1"/>
</dbReference>
<dbReference type="VEuPathDB" id="ToxoDB:BESB_063580"/>
<protein>
    <submittedName>
        <fullName evidence="8">Branched-chain-amino-acid aminotransferase</fullName>
    </submittedName>
</protein>
<keyword evidence="6" id="KW-0663">Pyridoxal phosphate</keyword>
<evidence type="ECO:0000256" key="3">
    <source>
        <dbReference type="ARBA" id="ARBA00022576"/>
    </source>
</evidence>
<gene>
    <name evidence="8" type="ORF">BESB_063580</name>
</gene>
<dbReference type="Gene3D" id="3.30.470.10">
    <property type="match status" value="1"/>
</dbReference>
<evidence type="ECO:0000256" key="6">
    <source>
        <dbReference type="ARBA" id="ARBA00022898"/>
    </source>
</evidence>
<comment type="caution">
    <text evidence="8">The sequence shown here is derived from an EMBL/GenBank/DDBJ whole genome shotgun (WGS) entry which is preliminary data.</text>
</comment>
<dbReference type="PANTHER" id="PTHR11825:SF44">
    <property type="entry name" value="BRANCHED-CHAIN-AMINO-ACID AMINOTRANSFERASE"/>
    <property type="match status" value="1"/>
</dbReference>
<dbReference type="Pfam" id="PF01063">
    <property type="entry name" value="Aminotran_4"/>
    <property type="match status" value="1"/>
</dbReference>
<sequence>MRLQSRVFRWSSASFSPVRSPPQAAFLRRRAHSLSRAPCRFNVAFPGGEKSAPLASRAALGELCVSTGKRRPCQRSAGNAQTVFSCQAAAGSPVASGERPRGWLLNGGGRRLGTLPETPCALRDLSVPLFRDQRRMFASPAAVAAGAKAAEGAAAEGAPTPPVALADLDAGKLLVNKKIGFLHPLPAREHLGFGQFFTDHMIEVDWDDQHGWYPPVMKPLGPVSLHPGVSSLHYAISAFEGLKAYKTQDERVLLFRPHDHGERLNRSCERVTLPQFDVDSFVTLCKVLAKMDSRFIFSERGVSLYIRPVVFSTYPALGVYPPRMAKMVIMACPTGGYFSNTSAPANLFVEKDHARSWPGGSGSHKVAANYAPTIQPCKQRMQQGFQQLLWTVPEGDDYLWCEGGAMSLFLFWTNEQGENELATPALERSLILPGVVRDTVLTLAKDYPGIVVRERKILMKADFVKAYREGRVHEVFCTGTGAVVKPIGLIHFEGEDFDCAPKDAETSLARKVYDDISDIHYGVVPHHFMVEC</sequence>
<reference evidence="8 9" key="1">
    <citation type="submission" date="2017-09" db="EMBL/GenBank/DDBJ databases">
        <title>Genome sequencing of Besnoitia besnoiti strain Bb-Ger1.</title>
        <authorList>
            <person name="Schares G."/>
            <person name="Venepally P."/>
            <person name="Lorenzi H.A."/>
        </authorList>
    </citation>
    <scope>NUCLEOTIDE SEQUENCE [LARGE SCALE GENOMIC DNA]</scope>
    <source>
        <strain evidence="8 9">Bb-Ger1</strain>
    </source>
</reference>
<keyword evidence="5 8" id="KW-0808">Transferase</keyword>
<dbReference type="RefSeq" id="XP_029219480.1">
    <property type="nucleotide sequence ID" value="XM_029364772.1"/>
</dbReference>
<dbReference type="InterPro" id="IPR043131">
    <property type="entry name" value="BCAT-like_N"/>
</dbReference>
<dbReference type="GO" id="GO:0009082">
    <property type="term" value="P:branched-chain amino acid biosynthetic process"/>
    <property type="evidence" value="ECO:0007669"/>
    <property type="project" value="UniProtKB-KW"/>
</dbReference>
<organism evidence="8 9">
    <name type="scientific">Besnoitia besnoiti</name>
    <name type="common">Apicomplexan protozoan</name>
    <dbReference type="NCBI Taxonomy" id="94643"/>
    <lineage>
        <taxon>Eukaryota</taxon>
        <taxon>Sar</taxon>
        <taxon>Alveolata</taxon>
        <taxon>Apicomplexa</taxon>
        <taxon>Conoidasida</taxon>
        <taxon>Coccidia</taxon>
        <taxon>Eucoccidiorida</taxon>
        <taxon>Eimeriorina</taxon>
        <taxon>Sarcocystidae</taxon>
        <taxon>Besnoitia</taxon>
    </lineage>
</organism>
<dbReference type="EMBL" id="NWUJ01000005">
    <property type="protein sequence ID" value="PFH35471.1"/>
    <property type="molecule type" value="Genomic_DNA"/>
</dbReference>
<dbReference type="KEGG" id="bbes:BESB_063580"/>
<dbReference type="InterPro" id="IPR036038">
    <property type="entry name" value="Aminotransferase-like"/>
</dbReference>
<evidence type="ECO:0000256" key="7">
    <source>
        <dbReference type="ARBA" id="ARBA00023304"/>
    </source>
</evidence>
<dbReference type="AlphaFoldDB" id="A0A2A9MGT5"/>